<feature type="compositionally biased region" description="Polar residues" evidence="1">
    <location>
        <begin position="532"/>
        <end position="544"/>
    </location>
</feature>
<feature type="compositionally biased region" description="Polar residues" evidence="1">
    <location>
        <begin position="514"/>
        <end position="523"/>
    </location>
</feature>
<dbReference type="Pfam" id="PF13843">
    <property type="entry name" value="DDE_Tnp_1_7"/>
    <property type="match status" value="1"/>
</dbReference>
<evidence type="ECO:0000313" key="4">
    <source>
        <dbReference type="EMBL" id="CAF1020725.1"/>
    </source>
</evidence>
<feature type="transmembrane region" description="Helical" evidence="2">
    <location>
        <begin position="460"/>
        <end position="480"/>
    </location>
</feature>
<dbReference type="EMBL" id="CAJNOC010004413">
    <property type="protein sequence ID" value="CAF1020725.1"/>
    <property type="molecule type" value="Genomic_DNA"/>
</dbReference>
<reference evidence="4" key="1">
    <citation type="submission" date="2021-02" db="EMBL/GenBank/DDBJ databases">
        <authorList>
            <person name="Nowell W R."/>
        </authorList>
    </citation>
    <scope>NUCLEOTIDE SEQUENCE</scope>
    <source>
        <strain evidence="4">Ploen Becks lab</strain>
    </source>
</reference>
<keyword evidence="5" id="KW-1185">Reference proteome</keyword>
<organism evidence="4 5">
    <name type="scientific">Brachionus calyciflorus</name>
    <dbReference type="NCBI Taxonomy" id="104777"/>
    <lineage>
        <taxon>Eukaryota</taxon>
        <taxon>Metazoa</taxon>
        <taxon>Spiralia</taxon>
        <taxon>Gnathifera</taxon>
        <taxon>Rotifera</taxon>
        <taxon>Eurotatoria</taxon>
        <taxon>Monogononta</taxon>
        <taxon>Pseudotrocha</taxon>
        <taxon>Ploima</taxon>
        <taxon>Brachionidae</taxon>
        <taxon>Brachionus</taxon>
    </lineage>
</organism>
<feature type="domain" description="PiggyBac transposable element-derived protein" evidence="3">
    <location>
        <begin position="137"/>
        <end position="477"/>
    </location>
</feature>
<gene>
    <name evidence="4" type="ORF">OXX778_LOCUS17367</name>
</gene>
<dbReference type="AlphaFoldDB" id="A0A814IAQ3"/>
<sequence>MSRRQAALQARQKLEKFQNCNDIESGSSDEEVNNENESEDEDNYDPNVIYSSSDDDDDDDCDDVYQHIEESIEAVIQNINDTDFVDPNLDKTSKSNIIWTRLKDGEATSVRKKISFDQKPGPTSYAARQIDNTKLSAFFTIFDSSIVNLILNNTNKNAQKHESDLKFTKDDIFAFIGVLFSRGIFCPNTPVVQMWDKKYGIRIITDFMSRNKFYKIKKYLRFDDYDSREERRATDKFCMMRQLWEKFIENSQACYRPSKHLTIDEKLLPTKNRCSFIQYLSKKPDKFGILSWLMVEVDSKYILNGFPYLGKDSYRPANKLLGEYVVEKLIYPYKNKGYCITADNYFTSLRLVQTLIKLKTTYVGTVRKNRPELPSLVKSKTKLNESSFYEEEKGCTLTVYQGRKEKNVALLSSFHEIVSTNQELPNLPNVIETYNKTKVGVDLIDNMTRICSVRCKSRRWTVVFFFNILNMIGINSWILFNKCNNSKISRRDFLTGLVEDLFELVHPRELVDSIPNNPSTPKTPCQKKKRSLGSSTNTPVSSKKSNVDTRKKCQVRLCSENKTNVTCSFCTKPTCGVCLEQQKVVSTFMVSNFLYFGHSL</sequence>
<protein>
    <recommendedName>
        <fullName evidence="3">PiggyBac transposable element-derived protein domain-containing protein</fullName>
    </recommendedName>
</protein>
<name>A0A814IAQ3_9BILA</name>
<dbReference type="InterPro" id="IPR029526">
    <property type="entry name" value="PGBD"/>
</dbReference>
<dbReference type="PANTHER" id="PTHR46599:SF6">
    <property type="entry name" value="DUAL SPECIFICITY PHOSPHATASE 26"/>
    <property type="match status" value="1"/>
</dbReference>
<dbReference type="PANTHER" id="PTHR46599">
    <property type="entry name" value="PIGGYBAC TRANSPOSABLE ELEMENT-DERIVED PROTEIN 4"/>
    <property type="match status" value="1"/>
</dbReference>
<evidence type="ECO:0000256" key="1">
    <source>
        <dbReference type="SAM" id="MobiDB-lite"/>
    </source>
</evidence>
<evidence type="ECO:0000313" key="5">
    <source>
        <dbReference type="Proteomes" id="UP000663879"/>
    </source>
</evidence>
<proteinExistence type="predicted"/>
<keyword evidence="2" id="KW-0472">Membrane</keyword>
<feature type="compositionally biased region" description="Acidic residues" evidence="1">
    <location>
        <begin position="27"/>
        <end position="44"/>
    </location>
</feature>
<feature type="region of interest" description="Disordered" evidence="1">
    <location>
        <begin position="513"/>
        <end position="544"/>
    </location>
</feature>
<keyword evidence="2" id="KW-1133">Transmembrane helix</keyword>
<evidence type="ECO:0000259" key="3">
    <source>
        <dbReference type="Pfam" id="PF13843"/>
    </source>
</evidence>
<feature type="region of interest" description="Disordered" evidence="1">
    <location>
        <begin position="17"/>
        <end position="59"/>
    </location>
</feature>
<dbReference type="Proteomes" id="UP000663879">
    <property type="component" value="Unassembled WGS sequence"/>
</dbReference>
<dbReference type="OrthoDB" id="8191541at2759"/>
<comment type="caution">
    <text evidence="4">The sequence shown here is derived from an EMBL/GenBank/DDBJ whole genome shotgun (WGS) entry which is preliminary data.</text>
</comment>
<evidence type="ECO:0000256" key="2">
    <source>
        <dbReference type="SAM" id="Phobius"/>
    </source>
</evidence>
<accession>A0A814IAQ3</accession>
<keyword evidence="2" id="KW-0812">Transmembrane</keyword>